<feature type="domain" description="HTH hxlR-type" evidence="5">
    <location>
        <begin position="25"/>
        <end position="117"/>
    </location>
</feature>
<keyword evidence="1" id="KW-0805">Transcription regulation</keyword>
<evidence type="ECO:0000256" key="1">
    <source>
        <dbReference type="ARBA" id="ARBA00023015"/>
    </source>
</evidence>
<dbReference type="Proteomes" id="UP001501442">
    <property type="component" value="Unassembled WGS sequence"/>
</dbReference>
<dbReference type="EMBL" id="BAABHK010000002">
    <property type="protein sequence ID" value="GAA4623654.1"/>
    <property type="molecule type" value="Genomic_DNA"/>
</dbReference>
<dbReference type="InterPro" id="IPR036388">
    <property type="entry name" value="WH-like_DNA-bd_sf"/>
</dbReference>
<dbReference type="RefSeq" id="WP_345430447.1">
    <property type="nucleotide sequence ID" value="NZ_BAABHK010000002.1"/>
</dbReference>
<proteinExistence type="predicted"/>
<dbReference type="InterPro" id="IPR036390">
    <property type="entry name" value="WH_DNA-bd_sf"/>
</dbReference>
<name>A0ABP8U9B8_9ACTN</name>
<gene>
    <name evidence="6" type="ORF">GCM10023196_020690</name>
</gene>
<evidence type="ECO:0000259" key="5">
    <source>
        <dbReference type="PROSITE" id="PS51118"/>
    </source>
</evidence>
<evidence type="ECO:0000256" key="2">
    <source>
        <dbReference type="ARBA" id="ARBA00023125"/>
    </source>
</evidence>
<dbReference type="Gene3D" id="1.10.10.10">
    <property type="entry name" value="Winged helix-like DNA-binding domain superfamily/Winged helix DNA-binding domain"/>
    <property type="match status" value="1"/>
</dbReference>
<accession>A0ABP8U9B8</accession>
<dbReference type="PANTHER" id="PTHR33204">
    <property type="entry name" value="TRANSCRIPTIONAL REGULATOR, MARR FAMILY"/>
    <property type="match status" value="1"/>
</dbReference>
<evidence type="ECO:0000313" key="6">
    <source>
        <dbReference type="EMBL" id="GAA4623654.1"/>
    </source>
</evidence>
<sequence length="122" mass="13618">MARDSDDRSATPLPGRPVRGSATGRPIMALLDLLGHRWTLRIIWELAQTPGPTFRGLQQRCDGVSSSVLAQRLAELGEAGIVHRTERGYALTPDGQDLATDLTRLHHWADRWATRMQQRPLT</sequence>
<dbReference type="InterPro" id="IPR002577">
    <property type="entry name" value="HTH_HxlR"/>
</dbReference>
<dbReference type="Pfam" id="PF01638">
    <property type="entry name" value="HxlR"/>
    <property type="match status" value="1"/>
</dbReference>
<keyword evidence="3" id="KW-0804">Transcription</keyword>
<dbReference type="PROSITE" id="PS51118">
    <property type="entry name" value="HTH_HXLR"/>
    <property type="match status" value="1"/>
</dbReference>
<comment type="caution">
    <text evidence="6">The sequence shown here is derived from an EMBL/GenBank/DDBJ whole genome shotgun (WGS) entry which is preliminary data.</text>
</comment>
<feature type="region of interest" description="Disordered" evidence="4">
    <location>
        <begin position="1"/>
        <end position="23"/>
    </location>
</feature>
<evidence type="ECO:0000256" key="3">
    <source>
        <dbReference type="ARBA" id="ARBA00023163"/>
    </source>
</evidence>
<protein>
    <submittedName>
        <fullName evidence="6">Winged helix-turn-helix transcriptional regulator</fullName>
    </submittedName>
</protein>
<dbReference type="SUPFAM" id="SSF46785">
    <property type="entry name" value="Winged helix' DNA-binding domain"/>
    <property type="match status" value="1"/>
</dbReference>
<reference evidence="7" key="1">
    <citation type="journal article" date="2019" name="Int. J. Syst. Evol. Microbiol.">
        <title>The Global Catalogue of Microorganisms (GCM) 10K type strain sequencing project: providing services to taxonomists for standard genome sequencing and annotation.</title>
        <authorList>
            <consortium name="The Broad Institute Genomics Platform"/>
            <consortium name="The Broad Institute Genome Sequencing Center for Infectious Disease"/>
            <person name="Wu L."/>
            <person name="Ma J."/>
        </authorList>
    </citation>
    <scope>NUCLEOTIDE SEQUENCE [LARGE SCALE GENOMIC DNA]</scope>
    <source>
        <strain evidence="7">JCM 17939</strain>
    </source>
</reference>
<keyword evidence="7" id="KW-1185">Reference proteome</keyword>
<evidence type="ECO:0000256" key="4">
    <source>
        <dbReference type="SAM" id="MobiDB-lite"/>
    </source>
</evidence>
<evidence type="ECO:0000313" key="7">
    <source>
        <dbReference type="Proteomes" id="UP001501442"/>
    </source>
</evidence>
<organism evidence="6 7">
    <name type="scientific">Actinoallomurus vinaceus</name>
    <dbReference type="NCBI Taxonomy" id="1080074"/>
    <lineage>
        <taxon>Bacteria</taxon>
        <taxon>Bacillati</taxon>
        <taxon>Actinomycetota</taxon>
        <taxon>Actinomycetes</taxon>
        <taxon>Streptosporangiales</taxon>
        <taxon>Thermomonosporaceae</taxon>
        <taxon>Actinoallomurus</taxon>
    </lineage>
</organism>
<dbReference type="PANTHER" id="PTHR33204:SF37">
    <property type="entry name" value="HTH-TYPE TRANSCRIPTIONAL REGULATOR YODB"/>
    <property type="match status" value="1"/>
</dbReference>
<keyword evidence="2" id="KW-0238">DNA-binding</keyword>